<evidence type="ECO:0000256" key="1">
    <source>
        <dbReference type="SAM" id="MobiDB-lite"/>
    </source>
</evidence>
<comment type="caution">
    <text evidence="2">The sequence shown here is derived from an EMBL/GenBank/DDBJ whole genome shotgun (WGS) entry which is preliminary data.</text>
</comment>
<dbReference type="Pfam" id="PF13770">
    <property type="entry name" value="DUF4169"/>
    <property type="match status" value="1"/>
</dbReference>
<dbReference type="RefSeq" id="WP_274353048.1">
    <property type="nucleotide sequence ID" value="NZ_JAQZSM010000015.1"/>
</dbReference>
<evidence type="ECO:0000313" key="2">
    <source>
        <dbReference type="EMBL" id="MDD7972370.1"/>
    </source>
</evidence>
<feature type="compositionally biased region" description="Basic and acidic residues" evidence="1">
    <location>
        <begin position="21"/>
        <end position="37"/>
    </location>
</feature>
<gene>
    <name evidence="2" type="ORF">PUT78_14820</name>
</gene>
<accession>A0ABT5TB73</accession>
<protein>
    <submittedName>
        <fullName evidence="2">DUF4169 family protein</fullName>
    </submittedName>
</protein>
<evidence type="ECO:0000313" key="3">
    <source>
        <dbReference type="Proteomes" id="UP001431784"/>
    </source>
</evidence>
<dbReference type="EMBL" id="JAQZSM010000015">
    <property type="protein sequence ID" value="MDD7972370.1"/>
    <property type="molecule type" value="Genomic_DNA"/>
</dbReference>
<keyword evidence="3" id="KW-1185">Reference proteome</keyword>
<dbReference type="InterPro" id="IPR025227">
    <property type="entry name" value="DUF4169"/>
</dbReference>
<feature type="region of interest" description="Disordered" evidence="1">
    <location>
        <begin position="1"/>
        <end position="60"/>
    </location>
</feature>
<name>A0ABT5TB73_9RHOB</name>
<feature type="compositionally biased region" description="Basic and acidic residues" evidence="1">
    <location>
        <begin position="49"/>
        <end position="60"/>
    </location>
</feature>
<dbReference type="Proteomes" id="UP001431784">
    <property type="component" value="Unassembled WGS sequence"/>
</dbReference>
<reference evidence="2" key="1">
    <citation type="submission" date="2023-02" db="EMBL/GenBank/DDBJ databases">
        <title>Description of Roseinatronobacter alkalisoli sp. nov., an alkaliphilic bacerium isolated from soda soil.</title>
        <authorList>
            <person name="Wei W."/>
        </authorList>
    </citation>
    <scope>NUCLEOTIDE SEQUENCE</scope>
    <source>
        <strain evidence="2">HJB301</strain>
    </source>
</reference>
<organism evidence="2 3">
    <name type="scientific">Roseinatronobacter alkalisoli</name>
    <dbReference type="NCBI Taxonomy" id="3028235"/>
    <lineage>
        <taxon>Bacteria</taxon>
        <taxon>Pseudomonadati</taxon>
        <taxon>Pseudomonadota</taxon>
        <taxon>Alphaproteobacteria</taxon>
        <taxon>Rhodobacterales</taxon>
        <taxon>Paracoccaceae</taxon>
        <taxon>Roseinatronobacter</taxon>
    </lineage>
</organism>
<sequence length="60" mass="6754">MSKIINLRMARKQATRAAARKQADEAAAKHGRSKSERQQNQAATAKARAHLDAHMRTREE</sequence>
<proteinExistence type="predicted"/>